<dbReference type="AlphaFoldDB" id="A0A4D8TUY2"/>
<reference evidence="1" key="1">
    <citation type="submission" date="2017-02" db="EMBL/GenBank/DDBJ databases">
        <authorList>
            <person name="Scherlach K."/>
        </authorList>
    </citation>
    <scope>NUCLEOTIDE SEQUENCE</scope>
    <source>
        <strain evidence="1">ST036079</strain>
    </source>
</reference>
<protein>
    <submittedName>
        <fullName evidence="1">Uncharacterized protein</fullName>
    </submittedName>
</protein>
<proteinExistence type="predicted"/>
<reference evidence="1" key="2">
    <citation type="submission" date="2019-04" db="EMBL/GenBank/DDBJ databases">
        <title>Antibiotic -producing symbionts dynamically transition between plant pathogenicity and insect- defensive mutualism.</title>
        <authorList>
            <person name="Florez L."/>
        </authorList>
    </citation>
    <scope>NUCLEOTIDE SEQUENCE</scope>
    <source>
        <strain evidence="1">ST036079</strain>
    </source>
</reference>
<sequence>MESLNIHRLIDESKIHFTSLSAESLISGSQKPFYLFSRTGFIPR</sequence>
<dbReference type="EMBL" id="LT797838">
    <property type="protein sequence ID" value="SKB24615.1"/>
    <property type="molecule type" value="Genomic_DNA"/>
</dbReference>
<name>A0A4D8TUY2_BURGA</name>
<accession>A0A4D8TUY2</accession>
<evidence type="ECO:0000313" key="1">
    <source>
        <dbReference type="EMBL" id="SKB24615.1"/>
    </source>
</evidence>
<organism evidence="1">
    <name type="scientific">Burkholderia gladioli</name>
    <name type="common">Pseudomonas marginata</name>
    <name type="synonym">Phytomonas marginata</name>
    <dbReference type="NCBI Taxonomy" id="28095"/>
    <lineage>
        <taxon>Bacteria</taxon>
        <taxon>Pseudomonadati</taxon>
        <taxon>Pseudomonadota</taxon>
        <taxon>Betaproteobacteria</taxon>
        <taxon>Burkholderiales</taxon>
        <taxon>Burkholderiaceae</taxon>
        <taxon>Burkholderia</taxon>
    </lineage>
</organism>